<dbReference type="InterPro" id="IPR041698">
    <property type="entry name" value="Methyltransf_25"/>
</dbReference>
<evidence type="ECO:0000313" key="4">
    <source>
        <dbReference type="Proteomes" id="UP000615593"/>
    </source>
</evidence>
<dbReference type="Proteomes" id="UP000615593">
    <property type="component" value="Unassembled WGS sequence"/>
</dbReference>
<organism evidence="3 4">
    <name type="scientific">Mesonia mobilis</name>
    <dbReference type="NCBI Taxonomy" id="369791"/>
    <lineage>
        <taxon>Bacteria</taxon>
        <taxon>Pseudomonadati</taxon>
        <taxon>Bacteroidota</taxon>
        <taxon>Flavobacteriia</taxon>
        <taxon>Flavobacteriales</taxon>
        <taxon>Flavobacteriaceae</taxon>
        <taxon>Mesonia</taxon>
    </lineage>
</organism>
<name>A0ABQ3BQJ0_9FLAO</name>
<keyword evidence="1" id="KW-0808">Transferase</keyword>
<evidence type="ECO:0000259" key="2">
    <source>
        <dbReference type="Pfam" id="PF13649"/>
    </source>
</evidence>
<keyword evidence="4" id="KW-1185">Reference proteome</keyword>
<dbReference type="GeneID" id="94368782"/>
<dbReference type="CDD" id="cd02440">
    <property type="entry name" value="AdoMet_MTases"/>
    <property type="match status" value="1"/>
</dbReference>
<feature type="domain" description="Methyltransferase" evidence="2">
    <location>
        <begin position="36"/>
        <end position="128"/>
    </location>
</feature>
<dbReference type="EMBL" id="BMWY01000002">
    <property type="protein sequence ID" value="GGZ51119.1"/>
    <property type="molecule type" value="Genomic_DNA"/>
</dbReference>
<dbReference type="PANTHER" id="PTHR43861">
    <property type="entry name" value="TRANS-ACONITATE 2-METHYLTRANSFERASE-RELATED"/>
    <property type="match status" value="1"/>
</dbReference>
<reference evidence="4" key="1">
    <citation type="journal article" date="2019" name="Int. J. Syst. Evol. Microbiol.">
        <title>The Global Catalogue of Microorganisms (GCM) 10K type strain sequencing project: providing services to taxonomists for standard genome sequencing and annotation.</title>
        <authorList>
            <consortium name="The Broad Institute Genomics Platform"/>
            <consortium name="The Broad Institute Genome Sequencing Center for Infectious Disease"/>
            <person name="Wu L."/>
            <person name="Ma J."/>
        </authorList>
    </citation>
    <scope>NUCLEOTIDE SEQUENCE [LARGE SCALE GENOMIC DNA]</scope>
    <source>
        <strain evidence="4">KCTC 12708</strain>
    </source>
</reference>
<dbReference type="Gene3D" id="3.40.50.150">
    <property type="entry name" value="Vaccinia Virus protein VP39"/>
    <property type="match status" value="1"/>
</dbReference>
<dbReference type="InterPro" id="IPR029063">
    <property type="entry name" value="SAM-dependent_MTases_sf"/>
</dbReference>
<evidence type="ECO:0000256" key="1">
    <source>
        <dbReference type="ARBA" id="ARBA00022679"/>
    </source>
</evidence>
<dbReference type="PANTHER" id="PTHR43861:SF3">
    <property type="entry name" value="PUTATIVE (AFU_ORTHOLOGUE AFUA_2G14390)-RELATED"/>
    <property type="match status" value="1"/>
</dbReference>
<accession>A0ABQ3BQJ0</accession>
<keyword evidence="3" id="KW-0489">Methyltransferase</keyword>
<dbReference type="SUPFAM" id="SSF53335">
    <property type="entry name" value="S-adenosyl-L-methionine-dependent methyltransferases"/>
    <property type="match status" value="1"/>
</dbReference>
<dbReference type="GO" id="GO:0008168">
    <property type="term" value="F:methyltransferase activity"/>
    <property type="evidence" value="ECO:0007669"/>
    <property type="project" value="UniProtKB-KW"/>
</dbReference>
<sequence length="204" mass="23366">MKEFWNEKFNTKEYIYGKSPNVYLAEKLKELPSGKILFVAEGEGRNAVFAAKNNWQVEAFDISNIAKEKALEYAEDSNVGINYSTQDFLEIPYKENSFDAIALIYAHVETTKRASYFKKIDRLLKTGGFLIAEGFGQDHPNYQKKYPNIGGPKNAELLFSVEEFKESFINYDFLELQEVETSLNEGEKHVGKGSVVRMFAKKKL</sequence>
<dbReference type="Pfam" id="PF13649">
    <property type="entry name" value="Methyltransf_25"/>
    <property type="match status" value="1"/>
</dbReference>
<evidence type="ECO:0000313" key="3">
    <source>
        <dbReference type="EMBL" id="GGZ51119.1"/>
    </source>
</evidence>
<proteinExistence type="predicted"/>
<gene>
    <name evidence="3" type="ORF">GCM10008088_11180</name>
</gene>
<comment type="caution">
    <text evidence="3">The sequence shown here is derived from an EMBL/GenBank/DDBJ whole genome shotgun (WGS) entry which is preliminary data.</text>
</comment>
<dbReference type="RefSeq" id="WP_027883711.1">
    <property type="nucleotide sequence ID" value="NZ_BMWY01000002.1"/>
</dbReference>
<dbReference type="GO" id="GO:0032259">
    <property type="term" value="P:methylation"/>
    <property type="evidence" value="ECO:0007669"/>
    <property type="project" value="UniProtKB-KW"/>
</dbReference>
<protein>
    <submittedName>
        <fullName evidence="3">Methyltransferase</fullName>
    </submittedName>
</protein>